<accession>A0ABS4G6B4</accession>
<evidence type="ECO:0000313" key="3">
    <source>
        <dbReference type="Proteomes" id="UP001519271"/>
    </source>
</evidence>
<dbReference type="GO" id="GO:0000428">
    <property type="term" value="C:DNA-directed RNA polymerase complex"/>
    <property type="evidence" value="ECO:0007669"/>
    <property type="project" value="UniProtKB-KW"/>
</dbReference>
<keyword evidence="2" id="KW-0804">Transcription</keyword>
<evidence type="ECO:0000256" key="1">
    <source>
        <dbReference type="SAM" id="Phobius"/>
    </source>
</evidence>
<keyword evidence="1" id="KW-0812">Transmembrane</keyword>
<gene>
    <name evidence="2" type="ORF">J2Z34_002562</name>
</gene>
<keyword evidence="2" id="KW-0240">DNA-directed RNA polymerase</keyword>
<comment type="caution">
    <text evidence="2">The sequence shown here is derived from an EMBL/GenBank/DDBJ whole genome shotgun (WGS) entry which is preliminary data.</text>
</comment>
<dbReference type="RefSeq" id="WP_209460242.1">
    <property type="nucleotide sequence ID" value="NZ_JAGGKC010000023.1"/>
</dbReference>
<keyword evidence="1" id="KW-0472">Membrane</keyword>
<organism evidence="2 3">
    <name type="scientific">Youngiibacter multivorans</name>
    <dbReference type="NCBI Taxonomy" id="937251"/>
    <lineage>
        <taxon>Bacteria</taxon>
        <taxon>Bacillati</taxon>
        <taxon>Bacillota</taxon>
        <taxon>Clostridia</taxon>
        <taxon>Eubacteriales</taxon>
        <taxon>Clostridiaceae</taxon>
        <taxon>Youngiibacter</taxon>
    </lineage>
</organism>
<protein>
    <submittedName>
        <fullName evidence="2">DNA-directed RNA polymerase subunit RPC12/RpoP</fullName>
    </submittedName>
</protein>
<name>A0ABS4G6B4_9CLOT</name>
<reference evidence="2 3" key="1">
    <citation type="submission" date="2021-03" db="EMBL/GenBank/DDBJ databases">
        <title>Genomic Encyclopedia of Type Strains, Phase IV (KMG-IV): sequencing the most valuable type-strain genomes for metagenomic binning, comparative biology and taxonomic classification.</title>
        <authorList>
            <person name="Goeker M."/>
        </authorList>
    </citation>
    <scope>NUCLEOTIDE SEQUENCE [LARGE SCALE GENOMIC DNA]</scope>
    <source>
        <strain evidence="2 3">DSM 6139</strain>
    </source>
</reference>
<feature type="transmembrane region" description="Helical" evidence="1">
    <location>
        <begin position="44"/>
        <end position="63"/>
    </location>
</feature>
<keyword evidence="1" id="KW-1133">Transmembrane helix</keyword>
<dbReference type="EMBL" id="JAGGKC010000023">
    <property type="protein sequence ID" value="MBP1920064.1"/>
    <property type="molecule type" value="Genomic_DNA"/>
</dbReference>
<dbReference type="Proteomes" id="UP001519271">
    <property type="component" value="Unassembled WGS sequence"/>
</dbReference>
<sequence>MRNCLKCGKKISIRDRLLPLLRGRGIICSECGTKYREIIALDSILRKITAVIIGITILMYPAGMFALNIAAFIIYVPVAEIVMSHFNIYVPETDEDERK</sequence>
<keyword evidence="3" id="KW-1185">Reference proteome</keyword>
<feature type="transmembrane region" description="Helical" evidence="1">
    <location>
        <begin position="69"/>
        <end position="90"/>
    </location>
</feature>
<evidence type="ECO:0000313" key="2">
    <source>
        <dbReference type="EMBL" id="MBP1920064.1"/>
    </source>
</evidence>
<proteinExistence type="predicted"/>